<dbReference type="InterPro" id="IPR000571">
    <property type="entry name" value="Znf_CCCH"/>
</dbReference>
<evidence type="ECO:0000256" key="3">
    <source>
        <dbReference type="ARBA" id="ARBA00022833"/>
    </source>
</evidence>
<feature type="domain" description="C3H1-type" evidence="6">
    <location>
        <begin position="89"/>
        <end position="116"/>
    </location>
</feature>
<dbReference type="EMBL" id="JAOPGA020000562">
    <property type="protein sequence ID" value="KAL0479469.1"/>
    <property type="molecule type" value="Genomic_DNA"/>
</dbReference>
<evidence type="ECO:0000256" key="2">
    <source>
        <dbReference type="ARBA" id="ARBA00022771"/>
    </source>
</evidence>
<dbReference type="PANTHER" id="PTHR15725">
    <property type="entry name" value="ZN-FINGER, C-X8-C-X5-C-X3-H TYPE-CONTAINING"/>
    <property type="match status" value="1"/>
</dbReference>
<feature type="compositionally biased region" description="Basic and acidic residues" evidence="5">
    <location>
        <begin position="275"/>
        <end position="290"/>
    </location>
</feature>
<dbReference type="AlphaFoldDB" id="A0AAW2YQX1"/>
<dbReference type="Pfam" id="PF15663">
    <property type="entry name" value="zf-CCCH_3"/>
    <property type="match status" value="1"/>
</dbReference>
<keyword evidence="1 4" id="KW-0479">Metal-binding</keyword>
<dbReference type="Gene3D" id="4.10.1000.10">
    <property type="entry name" value="Zinc finger, CCCH-type"/>
    <property type="match status" value="1"/>
</dbReference>
<feature type="compositionally biased region" description="Basic and acidic residues" evidence="5">
    <location>
        <begin position="219"/>
        <end position="228"/>
    </location>
</feature>
<feature type="compositionally biased region" description="Polar residues" evidence="5">
    <location>
        <begin position="145"/>
        <end position="158"/>
    </location>
</feature>
<feature type="domain" description="C3H1-type" evidence="6">
    <location>
        <begin position="60"/>
        <end position="86"/>
    </location>
</feature>
<reference evidence="7 8" key="1">
    <citation type="submission" date="2024-03" db="EMBL/GenBank/DDBJ databases">
        <title>The Acrasis kona genome and developmental transcriptomes reveal deep origins of eukaryotic multicellular pathways.</title>
        <authorList>
            <person name="Sheikh S."/>
            <person name="Fu C.-J."/>
            <person name="Brown M.W."/>
            <person name="Baldauf S.L."/>
        </authorList>
    </citation>
    <scope>NUCLEOTIDE SEQUENCE [LARGE SCALE GENOMIC DNA]</scope>
    <source>
        <strain evidence="7 8">ATCC MYA-3509</strain>
    </source>
</reference>
<evidence type="ECO:0000256" key="4">
    <source>
        <dbReference type="PROSITE-ProRule" id="PRU00723"/>
    </source>
</evidence>
<protein>
    <recommendedName>
        <fullName evidence="6">C3H1-type domain-containing protein</fullName>
    </recommendedName>
</protein>
<evidence type="ECO:0000259" key="6">
    <source>
        <dbReference type="PROSITE" id="PS50103"/>
    </source>
</evidence>
<feature type="region of interest" description="Disordered" evidence="5">
    <location>
        <begin position="145"/>
        <end position="167"/>
    </location>
</feature>
<dbReference type="PANTHER" id="PTHR15725:SF14">
    <property type="entry name" value="ZINC FINGER CCCH DOMAIN-CONTAINING PROTEIN 11A"/>
    <property type="match status" value="1"/>
</dbReference>
<feature type="region of interest" description="Disordered" evidence="5">
    <location>
        <begin position="213"/>
        <end position="328"/>
    </location>
</feature>
<dbReference type="GO" id="GO:0008270">
    <property type="term" value="F:zinc ion binding"/>
    <property type="evidence" value="ECO:0007669"/>
    <property type="project" value="UniProtKB-KW"/>
</dbReference>
<keyword evidence="3 4" id="KW-0862">Zinc</keyword>
<dbReference type="Proteomes" id="UP001431209">
    <property type="component" value="Unassembled WGS sequence"/>
</dbReference>
<proteinExistence type="predicted"/>
<evidence type="ECO:0000256" key="1">
    <source>
        <dbReference type="ARBA" id="ARBA00022723"/>
    </source>
</evidence>
<evidence type="ECO:0000256" key="5">
    <source>
        <dbReference type="SAM" id="MobiDB-lite"/>
    </source>
</evidence>
<organism evidence="7 8">
    <name type="scientific">Acrasis kona</name>
    <dbReference type="NCBI Taxonomy" id="1008807"/>
    <lineage>
        <taxon>Eukaryota</taxon>
        <taxon>Discoba</taxon>
        <taxon>Heterolobosea</taxon>
        <taxon>Tetramitia</taxon>
        <taxon>Eutetramitia</taxon>
        <taxon>Acrasidae</taxon>
        <taxon>Acrasis</taxon>
    </lineage>
</organism>
<evidence type="ECO:0000313" key="8">
    <source>
        <dbReference type="Proteomes" id="UP001431209"/>
    </source>
</evidence>
<keyword evidence="8" id="KW-1185">Reference proteome</keyword>
<evidence type="ECO:0000313" key="7">
    <source>
        <dbReference type="EMBL" id="KAL0479469.1"/>
    </source>
</evidence>
<dbReference type="SUPFAM" id="SSF90229">
    <property type="entry name" value="CCCH zinc finger"/>
    <property type="match status" value="1"/>
</dbReference>
<gene>
    <name evidence="7" type="ORF">AKO1_007633</name>
</gene>
<feature type="compositionally biased region" description="Basic and acidic residues" evidence="5">
    <location>
        <begin position="304"/>
        <end position="316"/>
    </location>
</feature>
<feature type="compositionally biased region" description="Low complexity" evidence="5">
    <location>
        <begin position="264"/>
        <end position="273"/>
    </location>
</feature>
<dbReference type="SMART" id="SM00356">
    <property type="entry name" value="ZnF_C3H1"/>
    <property type="match status" value="2"/>
</dbReference>
<comment type="caution">
    <text evidence="7">The sequence shown here is derived from an EMBL/GenBank/DDBJ whole genome shotgun (WGS) entry which is preliminary data.</text>
</comment>
<feature type="zinc finger region" description="C3H1-type" evidence="4">
    <location>
        <begin position="89"/>
        <end position="116"/>
    </location>
</feature>
<accession>A0AAW2YQX1</accession>
<dbReference type="PROSITE" id="PS50103">
    <property type="entry name" value="ZF_C3H1"/>
    <property type="match status" value="2"/>
</dbReference>
<name>A0AAW2YQX1_9EUKA</name>
<dbReference type="InterPro" id="IPR041686">
    <property type="entry name" value="Znf-CCCH_3"/>
</dbReference>
<feature type="zinc finger region" description="C3H1-type" evidence="4">
    <location>
        <begin position="60"/>
        <end position="86"/>
    </location>
</feature>
<keyword evidence="2 4" id="KW-0863">Zinc-finger</keyword>
<dbReference type="InterPro" id="IPR036855">
    <property type="entry name" value="Znf_CCCH_sf"/>
</dbReference>
<sequence length="345" mass="39061">MRAKFGRLQQDQWRDQGFMELLGRFITKKPFSTTLLFERHHFSPDSVGESCEFRHSEEAKKNPRECKFWQAGECTNKECIFRHGTKQVKRVPTPCYYFSMGKCTRGATCPFLHATPASSSFLTSVFGDQQSIQPSSDSVFGSIAQNPQPTSSTFSQPTVPLKTDTPQKKPLDAIFTTNHQISSSPVQTTPTSIIPPSPQIIVRFDAFEDFESCDDEQDEPVKKEEEKVTPPPANAPKKRKINRSVLRELETQPEDVTTDKRNTITHQTQTITHQVKKDDERTNEKVKDVTKSSSTKQLKPAVDPSKKTKRPLEPTKKTSVAKKVKVQSEKSIDEELAALEQELNM</sequence>